<gene>
    <name evidence="6" type="ORF">AAD027_08650</name>
</gene>
<keyword evidence="7" id="KW-1185">Reference proteome</keyword>
<dbReference type="SUPFAM" id="SSF51120">
    <property type="entry name" value="beta-Roll"/>
    <property type="match status" value="14"/>
</dbReference>
<proteinExistence type="predicted"/>
<dbReference type="InterPro" id="IPR011049">
    <property type="entry name" value="Serralysin-like_metalloprot_C"/>
</dbReference>
<evidence type="ECO:0000259" key="5">
    <source>
        <dbReference type="Pfam" id="PF06594"/>
    </source>
</evidence>
<evidence type="ECO:0000256" key="1">
    <source>
        <dbReference type="ARBA" id="ARBA00004613"/>
    </source>
</evidence>
<dbReference type="Pfam" id="PF00353">
    <property type="entry name" value="HemolysinCabind"/>
    <property type="match status" value="24"/>
</dbReference>
<feature type="domain" description="Haemolysin-type calcium binding-related" evidence="5">
    <location>
        <begin position="1304"/>
        <end position="1346"/>
    </location>
</feature>
<dbReference type="Pfam" id="PF06594">
    <property type="entry name" value="HCBP_related"/>
    <property type="match status" value="1"/>
</dbReference>
<name>A0ABU9J1D2_9GAMM</name>
<dbReference type="PANTHER" id="PTHR38340:SF1">
    <property type="entry name" value="S-LAYER PROTEIN"/>
    <property type="match status" value="1"/>
</dbReference>
<comment type="caution">
    <text evidence="6">The sequence shown here is derived from an EMBL/GenBank/DDBJ whole genome shotgun (WGS) entry which is preliminary data.</text>
</comment>
<feature type="region of interest" description="Disordered" evidence="4">
    <location>
        <begin position="443"/>
        <end position="496"/>
    </location>
</feature>
<feature type="compositionally biased region" description="Polar residues" evidence="4">
    <location>
        <begin position="481"/>
        <end position="495"/>
    </location>
</feature>
<dbReference type="Gene3D" id="2.150.10.10">
    <property type="entry name" value="Serralysin-like metalloprotease, C-terminal"/>
    <property type="match status" value="18"/>
</dbReference>
<dbReference type="InterPro" id="IPR018511">
    <property type="entry name" value="Hemolysin-typ_Ca-bd_CS"/>
</dbReference>
<evidence type="ECO:0000256" key="2">
    <source>
        <dbReference type="ARBA" id="ARBA00022525"/>
    </source>
</evidence>
<dbReference type="RefSeq" id="WP_341725617.1">
    <property type="nucleotide sequence ID" value="NZ_JBBWWT010000003.1"/>
</dbReference>
<sequence>MVTVKYLNSTASVEYDTDDFQYIGVSHRQRIVAAAQGVGISAGALAGAMIEEYNAYSSTLRHLREVLIDEYALSGIDPVIASDTLAAAIALGPAALAAWALANATELGSTTRSHAEIAADYAYVKANEGSIGDGWIDRILHPTLIDVGASNFKIVTAIDIVIGYHDAYPQFQLGDYLNDYAALVRDIIDQDSGLTEALYAIYLKEYAEKFFIDHQAYPGQWDSLPQAFKDSLLITYTNRGEESMLDSLAMHPGGLYSPQPGPGTTGGMNHLSNAEGIGAAIGIANYGADVQGVDSFSFGALLPGENGIAYRYALRELRYVALDGADYSSFNANGELDLYDSETGEGEFTEEYIEDKSIALGIYAAELTEEGSSSAPSGWADTYVEDIGADWSMALGNGSRRVVFGSEDSDTIIGGNSKDRLYGGLGDDVINGGGDADYLEGNGGHDSIYGGEGDDEIHGGEGDDNLYGGTGKDEIHGGSGNDTIYGQDTDGSNDTAQDKLYGDKGNDVIYGAAGRTLLDGGEGQDELRGGDGFDTYHADAEDTIVDSDGKGEVFLGKTRLTGGTRKDDDPPNEYRNGNTVYRLIGTFLTIDDGLTIEQFENGDLGIFLTTEPDDDEEKPDMGPAETRASPLTIDLNGDGVQTAAYSRNRYFDHDGNGLIESTAWVDASDGLLVRDLNGNGTIDNGGELFGSNTRLSDGSLAANGFAALGELDENQDGVVDENDAGFASLRIWRDANGNGLTEAGELLTLAEAGISAFRTEWTSSSFVDANGQAHKQVGTAIRTNGLDAAVSDVWYTTDPSRRLNQVEVPIEALFDVQELPDVRAFGDLADLRQAMALDASLRGLVEAYVDLQDSPERNSLLKDIILQWAGVTQIAPNSRGPNVDARELAVVEMMAGRPYTNDYTPNDPNPRPEAGNLLTSEFNKFLQYVSAQIEAQTLYADTGIFRGGFASGYSHVIVDWNAFEQYMIAAHDEPDVEKITDLVKLSATLATYSPTLRSQLEIAYVDLIAERPGIATLLDVVTSIIGTTDADVLYGTTGKDAINGQGGDDTLYGQAGNDVYIYRPGDGNDRIFDSAGSDQLYFMGGILPEHVTLTRDVSSIIVHITVGGVSGEIRINNVFEGTAGALREGLIEQFRFESGAVWNQSQILAAIVQQATSGNDGLYGSSADETFSGLDGDDEIAGYGGNDVLNGDGGNDNLMGGTGNDVLNGGDGADILDGGADDDTLNGGAGNDSLIGGTGNDILAGGTGNDTLDGGVGSDTYVFNAGDGQDTINNYDAGTGRLDVLSFGPDIDPADVTARRVDNNLVLTFAGSDDKVTVTSYFVGDGAGAYRLDEIRFADATVWDVAAVKALVLAPTSGADILRGYETDDTLHGGDGNDTLYGNGGNDTLSGDAGNDTIYGGNGDDILFGGAGADVLNGDAGDDQLDGGADNDTLRGGAGNDHLTGGLGNDQLEGGEGDDHYHFAAGDGQDTISDTQGLNTIHLSGLPLADVYLRRDGTALVLGFSGSPQDQIRLLNYFDPSTELALRGLLIDTGSGASWILDAAAIDAAALLGTSGDDVIEGNTLDNVIEGLAGNDTLRGSAGADSLDGGAGNDALYGQAGDDVLVGGDGNDLLDGGTGADQLAGGTGDDTYVVDDVGDVVTEAAGAGDDVVRSSISYVLPENVERIELTGTADIDGTGNGLDNTLTGNSGNNHLQGLAGDDVLFGNDGDDTLDGGTGDDQLHGGSGADVLLGDAGNDVLDGGTGVDQLVGGAGDDLYRVDEAGDVIVEQAGEGIDLVESTAYSYALSANVEHLTLVQGSGAYEGIGNGLANTLTGNDNDNRLDGGAGADTLIGGLGNDTYVVDHVGDEIVENAGEGTDTVESSISYTLGATLENLTLLGSADLNATGNAGDNVIHGNAGNNQITGGAGADTLYGGEGDDYYVAVSATDRVYEYAGEGIDTVERVFETNLVLESNVENLVLGAGIVTGNGNELDNTITGNAGDNTLGGWDGDDVLHGLDGDDALFGGNGSDTLFGGAGDDYLDGGAGVDYLEGGTGNDNYIVDHADDVIVEAANAGTDQVQASASYVLSANLENLFLTGSAAIDGTGNALDNYIAGNGASNVIDGGGGDDTLMGGGGDDTLIGGTGDDKYVFDANSGSDVVDNSDGGFDGIFFTNGITRERLSFSRDGEDLLIFVDAGSTPSVRVLNHFLGGDAAIDYVQPDGGFYLTTTEINQIVAGGGTGGEYDQVIEGTAAGEQLVGSAGKDLIKGLGGDDQLFGMGGNDTLQGGDGDDYLAGGSGSGSGSGNDRLEGGAGADTLSGEDGVNTLIGGTGDDSYVYGGGQDTIDNTGGGYDGVFFNNGILADDLAFTRDGDDLVITVNGNTNTSVRVTNHFLGGDYAIDFVQPASGSMLNTAAINALVEDDGGNPGGGGNEGNDDDYPNVVTGTASGEQLLGTSGRDLIRGLGGNDTLFGFGGDDKLEGGDGDDYISGGNGSFSGSGNDILIGGNGNDTLVGEDGDDMLIGGAGDDDYYYAEGSGSDTIDNTGGGTDWLFFNGIARERLTFHQDGDDLLVRVDEDAASQVRVLGHFLGGDKAISYVQPGSGFAIPASQILGLLTPMPQGAAAAIMAGNASAIVMGRPDGGAHQAMYAPHERISQSLPAMYTNTPGLQRRATIQEMTIPEGSVGHTPSVVTGGTHRPMLVTPPSTSVITGSDLVPSLERWDRWEEGLWDRPLYVDHHRGPTSWELPEPALHRDPTPDMRQLDGLISAMAAFSTQGDAGVLTLVLHERTDSLLFAVQVA</sequence>
<dbReference type="EMBL" id="JBBWWT010000003">
    <property type="protein sequence ID" value="MEL1264437.1"/>
    <property type="molecule type" value="Genomic_DNA"/>
</dbReference>
<feature type="region of interest" description="Disordered" evidence="4">
    <location>
        <begin position="1419"/>
        <end position="1459"/>
    </location>
</feature>
<dbReference type="InterPro" id="IPR001343">
    <property type="entry name" value="Hemolysn_Ca-bd"/>
</dbReference>
<dbReference type="PRINTS" id="PR00313">
    <property type="entry name" value="CABNDNGRPT"/>
</dbReference>
<keyword evidence="3" id="KW-0106">Calcium</keyword>
<protein>
    <submittedName>
        <fullName evidence="6">Calcium-binding protein</fullName>
    </submittedName>
</protein>
<evidence type="ECO:0000313" key="6">
    <source>
        <dbReference type="EMBL" id="MEL1264437.1"/>
    </source>
</evidence>
<evidence type="ECO:0000256" key="3">
    <source>
        <dbReference type="ARBA" id="ARBA00022837"/>
    </source>
</evidence>
<organism evidence="6 7">
    <name type="scientific">Pseudoxanthomonas putridarboris</name>
    <dbReference type="NCBI Taxonomy" id="752605"/>
    <lineage>
        <taxon>Bacteria</taxon>
        <taxon>Pseudomonadati</taxon>
        <taxon>Pseudomonadota</taxon>
        <taxon>Gammaproteobacteria</taxon>
        <taxon>Lysobacterales</taxon>
        <taxon>Lysobacteraceae</taxon>
        <taxon>Pseudoxanthomonas</taxon>
    </lineage>
</organism>
<evidence type="ECO:0000313" key="7">
    <source>
        <dbReference type="Proteomes" id="UP001459204"/>
    </source>
</evidence>
<dbReference type="InterPro" id="IPR010566">
    <property type="entry name" value="Haemolys_ca-bd"/>
</dbReference>
<comment type="subcellular location">
    <subcellularLocation>
        <location evidence="1">Secreted</location>
    </subcellularLocation>
</comment>
<dbReference type="PANTHER" id="PTHR38340">
    <property type="entry name" value="S-LAYER PROTEIN"/>
    <property type="match status" value="1"/>
</dbReference>
<reference evidence="6 7" key="1">
    <citation type="submission" date="2024-04" db="EMBL/GenBank/DDBJ databases">
        <title>Draft genome sequence of Pseudoxanthomonas putridarboris WD12.</title>
        <authorList>
            <person name="Oh J."/>
        </authorList>
    </citation>
    <scope>NUCLEOTIDE SEQUENCE [LARGE SCALE GENOMIC DNA]</scope>
    <source>
        <strain evidence="6 7">WD12</strain>
    </source>
</reference>
<dbReference type="Proteomes" id="UP001459204">
    <property type="component" value="Unassembled WGS sequence"/>
</dbReference>
<feature type="region of interest" description="Disordered" evidence="4">
    <location>
        <begin position="612"/>
        <end position="632"/>
    </location>
</feature>
<feature type="region of interest" description="Disordered" evidence="4">
    <location>
        <begin position="2268"/>
        <end position="2305"/>
    </location>
</feature>
<dbReference type="InterPro" id="IPR050557">
    <property type="entry name" value="RTX_toxin/Mannuronan_C5-epim"/>
</dbReference>
<keyword evidence="2" id="KW-0964">Secreted</keyword>
<dbReference type="PROSITE" id="PS00330">
    <property type="entry name" value="HEMOLYSIN_CALCIUM"/>
    <property type="match status" value="18"/>
</dbReference>
<accession>A0ABU9J1D2</accession>
<evidence type="ECO:0000256" key="4">
    <source>
        <dbReference type="SAM" id="MobiDB-lite"/>
    </source>
</evidence>